<feature type="domain" description="Major facilitator superfamily (MFS) profile" evidence="6">
    <location>
        <begin position="16"/>
        <end position="384"/>
    </location>
</feature>
<dbReference type="InterPro" id="IPR036259">
    <property type="entry name" value="MFS_trans_sf"/>
</dbReference>
<dbReference type="Pfam" id="PF07690">
    <property type="entry name" value="MFS_1"/>
    <property type="match status" value="1"/>
</dbReference>
<feature type="transmembrane region" description="Helical" evidence="5">
    <location>
        <begin position="358"/>
        <end position="382"/>
    </location>
</feature>
<feature type="transmembrane region" description="Helical" evidence="5">
    <location>
        <begin position="299"/>
        <end position="319"/>
    </location>
</feature>
<dbReference type="SUPFAM" id="SSF103473">
    <property type="entry name" value="MFS general substrate transporter"/>
    <property type="match status" value="1"/>
</dbReference>
<evidence type="ECO:0000313" key="8">
    <source>
        <dbReference type="EMBL" id="KOC92602.1"/>
    </source>
</evidence>
<dbReference type="PATRIC" id="fig|1560201.3.peg.493"/>
<evidence type="ECO:0000259" key="6">
    <source>
        <dbReference type="PROSITE" id="PS50850"/>
    </source>
</evidence>
<keyword evidence="10" id="KW-1185">Reference proteome</keyword>
<evidence type="ECO:0000256" key="2">
    <source>
        <dbReference type="ARBA" id="ARBA00022692"/>
    </source>
</evidence>
<dbReference type="CDD" id="cd17393">
    <property type="entry name" value="MFS_MosC_like"/>
    <property type="match status" value="1"/>
</dbReference>
<feature type="transmembrane region" description="Helical" evidence="5">
    <location>
        <begin position="171"/>
        <end position="191"/>
    </location>
</feature>
<feature type="transmembrane region" description="Helical" evidence="5">
    <location>
        <begin position="274"/>
        <end position="293"/>
    </location>
</feature>
<reference evidence="9 10" key="1">
    <citation type="journal article" date="2015" name="Int. J. Syst. Evol. Microbiol.">
        <title>Erwinia iniecta sp. nov., isolated from Russian wheat aphids (Diuraphis noxia).</title>
        <authorList>
            <person name="Campillo T."/>
            <person name="Luna E."/>
            <person name="Portier P."/>
            <person name="Fischer-Le Saux M."/>
            <person name="Lapitan N."/>
            <person name="Tisserat N.A."/>
            <person name="Leach J.E."/>
        </authorList>
    </citation>
    <scope>NUCLEOTIDE SEQUENCE [LARGE SCALE GENOMIC DNA]</scope>
    <source>
        <strain evidence="8 10">B120</strain>
        <strain evidence="7 9">B149</strain>
    </source>
</reference>
<comment type="subcellular location">
    <subcellularLocation>
        <location evidence="1">Membrane</location>
        <topology evidence="1">Multi-pass membrane protein</topology>
    </subcellularLocation>
</comment>
<keyword evidence="4 5" id="KW-0472">Membrane</keyword>
<evidence type="ECO:0000313" key="10">
    <source>
        <dbReference type="Proteomes" id="UP000037088"/>
    </source>
</evidence>
<feature type="transmembrane region" description="Helical" evidence="5">
    <location>
        <begin position="81"/>
        <end position="98"/>
    </location>
</feature>
<keyword evidence="2 5" id="KW-0812">Transmembrane</keyword>
<dbReference type="EMBL" id="JRXE01000002">
    <property type="protein sequence ID" value="KOC92602.1"/>
    <property type="molecule type" value="Genomic_DNA"/>
</dbReference>
<evidence type="ECO:0000313" key="7">
    <source>
        <dbReference type="EMBL" id="KOC89882.1"/>
    </source>
</evidence>
<feature type="transmembrane region" description="Helical" evidence="5">
    <location>
        <begin position="104"/>
        <end position="124"/>
    </location>
</feature>
<dbReference type="Proteomes" id="UP000036851">
    <property type="component" value="Unassembled WGS sequence"/>
</dbReference>
<dbReference type="InterPro" id="IPR051788">
    <property type="entry name" value="MFS_Transporter"/>
</dbReference>
<keyword evidence="3 5" id="KW-1133">Transmembrane helix</keyword>
<evidence type="ECO:0000256" key="5">
    <source>
        <dbReference type="SAM" id="Phobius"/>
    </source>
</evidence>
<name>A0A0L7T3B7_9GAMM</name>
<dbReference type="Gene3D" id="1.20.1250.20">
    <property type="entry name" value="MFS general substrate transporter like domains"/>
    <property type="match status" value="2"/>
</dbReference>
<feature type="transmembrane region" description="Helical" evidence="5">
    <location>
        <begin position="145"/>
        <end position="165"/>
    </location>
</feature>
<feature type="transmembrane region" description="Helical" evidence="5">
    <location>
        <begin position="18"/>
        <end position="38"/>
    </location>
</feature>
<dbReference type="GO" id="GO:0016020">
    <property type="term" value="C:membrane"/>
    <property type="evidence" value="ECO:0007669"/>
    <property type="project" value="UniProtKB-SubCell"/>
</dbReference>
<dbReference type="AlphaFoldDB" id="A0A0L7T3B7"/>
<dbReference type="FunFam" id="1.20.1250.20:FF:000438">
    <property type="entry name" value="Major facilitator transporter"/>
    <property type="match status" value="1"/>
</dbReference>
<dbReference type="PROSITE" id="PS50850">
    <property type="entry name" value="MFS"/>
    <property type="match status" value="1"/>
</dbReference>
<dbReference type="RefSeq" id="WP_052897356.1">
    <property type="nucleotide sequence ID" value="NZ_JRXE01000002.1"/>
</dbReference>
<dbReference type="PANTHER" id="PTHR23514">
    <property type="entry name" value="BYPASS OF STOP CODON PROTEIN 6"/>
    <property type="match status" value="1"/>
</dbReference>
<protein>
    <submittedName>
        <fullName evidence="7">MFS transporter</fullName>
    </submittedName>
</protein>
<feature type="transmembrane region" description="Helical" evidence="5">
    <location>
        <begin position="331"/>
        <end position="352"/>
    </location>
</feature>
<organism evidence="7 9">
    <name type="scientific">Winslowiella iniecta</name>
    <dbReference type="NCBI Taxonomy" id="1560201"/>
    <lineage>
        <taxon>Bacteria</taxon>
        <taxon>Pseudomonadati</taxon>
        <taxon>Pseudomonadota</taxon>
        <taxon>Gammaproteobacteria</taxon>
        <taxon>Enterobacterales</taxon>
        <taxon>Erwiniaceae</taxon>
        <taxon>Winslowiella</taxon>
    </lineage>
</organism>
<feature type="transmembrane region" description="Helical" evidence="5">
    <location>
        <begin position="50"/>
        <end position="69"/>
    </location>
</feature>
<comment type="caution">
    <text evidence="7">The sequence shown here is derived from an EMBL/GenBank/DDBJ whole genome shotgun (WGS) entry which is preliminary data.</text>
</comment>
<evidence type="ECO:0000313" key="9">
    <source>
        <dbReference type="Proteomes" id="UP000036851"/>
    </source>
</evidence>
<feature type="transmembrane region" description="Helical" evidence="5">
    <location>
        <begin position="203"/>
        <end position="223"/>
    </location>
</feature>
<dbReference type="PANTHER" id="PTHR23514:SF13">
    <property type="entry name" value="INNER MEMBRANE PROTEIN YBJJ"/>
    <property type="match status" value="1"/>
</dbReference>
<feature type="transmembrane region" description="Helical" evidence="5">
    <location>
        <begin position="243"/>
        <end position="262"/>
    </location>
</feature>
<accession>A0A0L7T3B7</accession>
<gene>
    <name evidence="8" type="ORF">NG42_02310</name>
    <name evidence="7" type="ORF">NG43_18110</name>
</gene>
<dbReference type="InterPro" id="IPR011701">
    <property type="entry name" value="MFS"/>
</dbReference>
<evidence type="ECO:0000256" key="4">
    <source>
        <dbReference type="ARBA" id="ARBA00023136"/>
    </source>
</evidence>
<dbReference type="InterPro" id="IPR020846">
    <property type="entry name" value="MFS_dom"/>
</dbReference>
<dbReference type="GO" id="GO:0022857">
    <property type="term" value="F:transmembrane transporter activity"/>
    <property type="evidence" value="ECO:0007669"/>
    <property type="project" value="InterPro"/>
</dbReference>
<proteinExistence type="predicted"/>
<evidence type="ECO:0000256" key="3">
    <source>
        <dbReference type="ARBA" id="ARBA00022989"/>
    </source>
</evidence>
<dbReference type="OrthoDB" id="9810941at2"/>
<sequence length="384" mass="39740">MTTSDAVQLRQSALATQIATRVIFFIAGMGMSAWAPLVPYAKTRVNLSDASLGGLLLFLGVGSLVAMPLTGMLAGKYGCKAVIVTAGLFIMLVLPLLAVSPTPFTLALCLMAFGASIGVLDVAMNIQAVEVEKASGRAMMSGFHGFFSIGGIAGAGLVSAMLWLGLSPLNAVLMIAALIILLLLSSQKYLLSDRLHQSDSPLFVLPRGWVLFLGALCFILFLAEGAILDWGALFLTNVRDMPASQAGLGYAVFSIAMTIGRLTGDRIVNSFGSATILLLGSLCAAAGILLAVSVNDVRVTLLAFLLVGFGASNTVPILFSAAGKQETMPVNLAISAMTTIGYAGILAGPALVGFVSQWFSLTTAFSAIAVLLLAVAASARLVTR</sequence>
<dbReference type="STRING" id="1560201.NG42_02310"/>
<evidence type="ECO:0000256" key="1">
    <source>
        <dbReference type="ARBA" id="ARBA00004141"/>
    </source>
</evidence>
<dbReference type="Proteomes" id="UP000037088">
    <property type="component" value="Unassembled WGS sequence"/>
</dbReference>
<dbReference type="EMBL" id="JRXF01000033">
    <property type="protein sequence ID" value="KOC89882.1"/>
    <property type="molecule type" value="Genomic_DNA"/>
</dbReference>